<dbReference type="GO" id="GO:0004810">
    <property type="term" value="F:CCA tRNA nucleotidyltransferase activity"/>
    <property type="evidence" value="ECO:0007669"/>
    <property type="project" value="UniProtKB-UniRule"/>
</dbReference>
<dbReference type="HAMAP" id="MF_01262">
    <property type="entry name" value="CCA_bact_type2"/>
    <property type="match status" value="1"/>
</dbReference>
<organism evidence="14 15">
    <name type="scientific">Photobacterium toruni</name>
    <dbReference type="NCBI Taxonomy" id="1935446"/>
    <lineage>
        <taxon>Bacteria</taxon>
        <taxon>Pseudomonadati</taxon>
        <taxon>Pseudomonadota</taxon>
        <taxon>Gammaproteobacteria</taxon>
        <taxon>Vibrionales</taxon>
        <taxon>Vibrionaceae</taxon>
        <taxon>Photobacterium</taxon>
    </lineage>
</organism>
<dbReference type="GO" id="GO:0042245">
    <property type="term" value="P:RNA repair"/>
    <property type="evidence" value="ECO:0007669"/>
    <property type="project" value="UniProtKB-KW"/>
</dbReference>
<dbReference type="Pfam" id="PF12627">
    <property type="entry name" value="PolyA_pol_RNAbd"/>
    <property type="match status" value="1"/>
</dbReference>
<dbReference type="CDD" id="cd00077">
    <property type="entry name" value="HDc"/>
    <property type="match status" value="1"/>
</dbReference>
<comment type="cofactor">
    <cofactor evidence="12">
        <name>Ni(2+)</name>
        <dbReference type="ChEBI" id="CHEBI:49786"/>
    </cofactor>
    <text evidence="12">Nickel for phosphatase activity.</text>
</comment>
<evidence type="ECO:0000256" key="2">
    <source>
        <dbReference type="ARBA" id="ARBA00022679"/>
    </source>
</evidence>
<keyword evidence="9 12" id="KW-0067">ATP-binding</keyword>
<dbReference type="GO" id="GO:0005524">
    <property type="term" value="F:ATP binding"/>
    <property type="evidence" value="ECO:0007669"/>
    <property type="project" value="UniProtKB-UniRule"/>
</dbReference>
<dbReference type="Gene3D" id="1.10.3090.10">
    <property type="entry name" value="cca-adding enzyme, domain 2"/>
    <property type="match status" value="1"/>
</dbReference>
<comment type="subunit">
    <text evidence="12">Monomer. Can also form homodimers and oligomers.</text>
</comment>
<evidence type="ECO:0000256" key="1">
    <source>
        <dbReference type="ARBA" id="ARBA00022596"/>
    </source>
</evidence>
<dbReference type="PIRSF" id="PIRSF000813">
    <property type="entry name" value="CCA_bact"/>
    <property type="match status" value="1"/>
</dbReference>
<keyword evidence="11 12" id="KW-0694">RNA-binding</keyword>
<dbReference type="Pfam" id="PF01966">
    <property type="entry name" value="HD"/>
    <property type="match status" value="1"/>
</dbReference>
<dbReference type="GO" id="GO:0004112">
    <property type="term" value="F:cyclic-nucleotide phosphodiesterase activity"/>
    <property type="evidence" value="ECO:0007669"/>
    <property type="project" value="UniProtKB-UniRule"/>
</dbReference>
<dbReference type="EC" id="3.1.3.-" evidence="12"/>
<dbReference type="EC" id="3.1.4.-" evidence="12"/>
<dbReference type="SUPFAM" id="SSF81301">
    <property type="entry name" value="Nucleotidyltransferase"/>
    <property type="match status" value="1"/>
</dbReference>
<protein>
    <recommendedName>
        <fullName evidence="12">Multifunctional CCA protein</fullName>
    </recommendedName>
    <domain>
        <recommendedName>
            <fullName evidence="12">CCA-adding enzyme</fullName>
            <ecNumber evidence="12">2.7.7.72</ecNumber>
        </recommendedName>
        <alternativeName>
            <fullName evidence="12">CCA tRNA nucleotidyltransferase</fullName>
        </alternativeName>
        <alternativeName>
            <fullName evidence="12">tRNA CCA-pyrophosphorylase</fullName>
        </alternativeName>
        <alternativeName>
            <fullName evidence="12">tRNA adenylyl-/cytidylyl-transferase</fullName>
        </alternativeName>
        <alternativeName>
            <fullName evidence="12">tRNA nucleotidyltransferase</fullName>
        </alternativeName>
        <alternativeName>
            <fullName evidence="12">tRNA-NT</fullName>
        </alternativeName>
    </domain>
    <domain>
        <recommendedName>
            <fullName evidence="12">2'-nucleotidase</fullName>
            <ecNumber evidence="12">3.1.3.-</ecNumber>
        </recommendedName>
    </domain>
    <domain>
        <recommendedName>
            <fullName evidence="12">2',3'-cyclic phosphodiesterase</fullName>
            <ecNumber evidence="12">3.1.4.-</ecNumber>
        </recommendedName>
    </domain>
    <domain>
        <recommendedName>
            <fullName evidence="12">Phosphatase</fullName>
        </recommendedName>
    </domain>
</protein>
<evidence type="ECO:0000256" key="4">
    <source>
        <dbReference type="ARBA" id="ARBA00022695"/>
    </source>
</evidence>
<dbReference type="GO" id="GO:0160016">
    <property type="term" value="F:CCACCA tRNA nucleotidyltransferase activity"/>
    <property type="evidence" value="ECO:0007669"/>
    <property type="project" value="RHEA"/>
</dbReference>
<dbReference type="PANTHER" id="PTHR47545:SF1">
    <property type="entry name" value="MULTIFUNCTIONAL CCA PROTEIN"/>
    <property type="match status" value="1"/>
</dbReference>
<evidence type="ECO:0000313" key="14">
    <source>
        <dbReference type="EMBL" id="SKA38412.1"/>
    </source>
</evidence>
<sequence>MVTFHCVLQLLAPRGIKESSLQTYLVGGAVRDTLLGLPITDKDWVVVGTTPTTMLDLGYEQIGSDFPVFLHPRTKQEYALARTERKSGHGYTGFTCYAAADVTLEQDLLRRDLTINAIAQDKQGQLIDPYNGQYDLDHKILRHVSPAFSEDPLRVLRVARFAARFAHLGFTIAAETMALMQDIVISGELAKLTPERVWLEWHKSLSSNDPQVFLTVLRQCGALAVVMPEIDALFGVPQPPEWHPEIDCGIHTLLVAKQAARLSDSTIIRFAAQVHDLGKALSPKDDLPHHKTHCRDGIKPIKQLCQRIKVPNDYFDLALVVCAQHTKIHHAQEMRASTFISIFDQIDAWRKPQRVEQLAICCRADARGRQGLETTAYPQADITTTVFDIAQAVPVAPIIAAGFTGAAIKQQLAQARTLAVNEYLQRTRT</sequence>
<keyword evidence="8 12" id="KW-0378">Hydrolase</keyword>
<evidence type="ECO:0000256" key="11">
    <source>
        <dbReference type="ARBA" id="ARBA00022884"/>
    </source>
</evidence>
<feature type="binding site" evidence="12">
    <location>
        <position position="111"/>
    </location>
    <ligand>
        <name>CTP</name>
        <dbReference type="ChEBI" id="CHEBI:37563"/>
    </ligand>
</feature>
<keyword evidence="10 12" id="KW-0460">Magnesium</keyword>
<comment type="cofactor">
    <cofactor evidence="12">
        <name>Mg(2+)</name>
        <dbReference type="ChEBI" id="CHEBI:18420"/>
    </cofactor>
    <text evidence="12">Magnesium is required for nucleotidyltransferase activity.</text>
</comment>
<feature type="binding site" evidence="12">
    <location>
        <position position="160"/>
    </location>
    <ligand>
        <name>ATP</name>
        <dbReference type="ChEBI" id="CHEBI:30616"/>
    </ligand>
</feature>
<evidence type="ECO:0000256" key="5">
    <source>
        <dbReference type="ARBA" id="ARBA00022723"/>
    </source>
</evidence>
<evidence type="ECO:0000256" key="6">
    <source>
        <dbReference type="ARBA" id="ARBA00022741"/>
    </source>
</evidence>
<keyword evidence="1 12" id="KW-0533">Nickel</keyword>
<dbReference type="InterPro" id="IPR012006">
    <property type="entry name" value="CCA_bact"/>
</dbReference>
<feature type="domain" description="HD" evidence="13">
    <location>
        <begin position="248"/>
        <end position="349"/>
    </location>
</feature>
<dbReference type="InterPro" id="IPR003607">
    <property type="entry name" value="HD/PDEase_dom"/>
</dbReference>
<feature type="binding site" evidence="12">
    <location>
        <position position="41"/>
    </location>
    <ligand>
        <name>Mg(2+)</name>
        <dbReference type="ChEBI" id="CHEBI:18420"/>
    </ligand>
</feature>
<dbReference type="InterPro" id="IPR006674">
    <property type="entry name" value="HD_domain"/>
</dbReference>
<evidence type="ECO:0000256" key="7">
    <source>
        <dbReference type="ARBA" id="ARBA00022800"/>
    </source>
</evidence>
<accession>A0A1T4TD47</accession>
<evidence type="ECO:0000256" key="3">
    <source>
        <dbReference type="ARBA" id="ARBA00022694"/>
    </source>
</evidence>
<feature type="binding site" evidence="12">
    <location>
        <position position="31"/>
    </location>
    <ligand>
        <name>ATP</name>
        <dbReference type="ChEBI" id="CHEBI:30616"/>
    </ligand>
</feature>
<evidence type="ECO:0000313" key="15">
    <source>
        <dbReference type="Proteomes" id="UP000191116"/>
    </source>
</evidence>
<keyword evidence="7 12" id="KW-0692">RNA repair</keyword>
<keyword evidence="5 12" id="KW-0479">Metal-binding</keyword>
<dbReference type="GO" id="GO:0000287">
    <property type="term" value="F:magnesium ion binding"/>
    <property type="evidence" value="ECO:0007669"/>
    <property type="project" value="UniProtKB-UniRule"/>
</dbReference>
<name>A0A1T4TD47_9GAMM</name>
<comment type="similarity">
    <text evidence="12">Belongs to the tRNA nucleotidyltransferase/poly(A) polymerase family. Bacterial CCA-adding enzyme type 1 subfamily.</text>
</comment>
<dbReference type="AlphaFoldDB" id="A0A1T4TD47"/>
<dbReference type="GO" id="GO:0016791">
    <property type="term" value="F:phosphatase activity"/>
    <property type="evidence" value="ECO:0007669"/>
    <property type="project" value="UniProtKB-UniRule"/>
</dbReference>
<feature type="binding site" evidence="12">
    <location>
        <position position="31"/>
    </location>
    <ligand>
        <name>CTP</name>
        <dbReference type="ChEBI" id="CHEBI:37563"/>
    </ligand>
</feature>
<feature type="binding site" evidence="12">
    <location>
        <position position="160"/>
    </location>
    <ligand>
        <name>CTP</name>
        <dbReference type="ChEBI" id="CHEBI:37563"/>
    </ligand>
</feature>
<comment type="catalytic activity">
    <reaction evidence="12">
        <text>a tRNA precursor + 2 CTP + ATP = a tRNA with a 3' CCA end + 3 diphosphate</text>
        <dbReference type="Rhea" id="RHEA:14433"/>
        <dbReference type="Rhea" id="RHEA-COMP:10465"/>
        <dbReference type="Rhea" id="RHEA-COMP:10468"/>
        <dbReference type="ChEBI" id="CHEBI:30616"/>
        <dbReference type="ChEBI" id="CHEBI:33019"/>
        <dbReference type="ChEBI" id="CHEBI:37563"/>
        <dbReference type="ChEBI" id="CHEBI:74896"/>
        <dbReference type="ChEBI" id="CHEBI:83071"/>
        <dbReference type="EC" id="2.7.7.72"/>
    </reaction>
</comment>
<reference evidence="14 15" key="1">
    <citation type="submission" date="2017-02" db="EMBL/GenBank/DDBJ databases">
        <authorList>
            <person name="Peterson S.W."/>
        </authorList>
    </citation>
    <scope>NUCLEOTIDE SEQUENCE [LARGE SCALE GENOMIC DNA]</scope>
    <source>
        <strain evidence="14 15">CECT 9189</strain>
    </source>
</reference>
<dbReference type="EC" id="2.7.7.72" evidence="12"/>
<gene>
    <name evidence="12 14" type="primary">cca</name>
    <name evidence="14" type="ORF">CZ814_02106</name>
</gene>
<dbReference type="NCBIfam" id="NF008137">
    <property type="entry name" value="PRK10885.1"/>
    <property type="match status" value="1"/>
</dbReference>
<comment type="catalytic activity">
    <reaction evidence="12">
        <text>a tRNA with a 3' CCA end + 2 CTP + ATP = a tRNA with a 3' CCACCA end + 3 diphosphate</text>
        <dbReference type="Rhea" id="RHEA:76235"/>
        <dbReference type="Rhea" id="RHEA-COMP:10468"/>
        <dbReference type="Rhea" id="RHEA-COMP:18655"/>
        <dbReference type="ChEBI" id="CHEBI:30616"/>
        <dbReference type="ChEBI" id="CHEBI:33019"/>
        <dbReference type="ChEBI" id="CHEBI:37563"/>
        <dbReference type="ChEBI" id="CHEBI:83071"/>
        <dbReference type="ChEBI" id="CHEBI:195187"/>
    </reaction>
</comment>
<evidence type="ECO:0000256" key="9">
    <source>
        <dbReference type="ARBA" id="ARBA00022840"/>
    </source>
</evidence>
<dbReference type="PANTHER" id="PTHR47545">
    <property type="entry name" value="MULTIFUNCTIONAL CCA PROTEIN"/>
    <property type="match status" value="1"/>
</dbReference>
<evidence type="ECO:0000259" key="13">
    <source>
        <dbReference type="PROSITE" id="PS51831"/>
    </source>
</evidence>
<dbReference type="InterPro" id="IPR050124">
    <property type="entry name" value="tRNA_CCA-adding_enzyme"/>
</dbReference>
<keyword evidence="3 12" id="KW-0819">tRNA processing</keyword>
<dbReference type="Gene3D" id="3.30.460.10">
    <property type="entry name" value="Beta Polymerase, domain 2"/>
    <property type="match status" value="1"/>
</dbReference>
<feature type="binding site" evidence="12">
    <location>
        <position position="111"/>
    </location>
    <ligand>
        <name>ATP</name>
        <dbReference type="ChEBI" id="CHEBI:30616"/>
    </ligand>
</feature>
<comment type="function">
    <text evidence="12">Catalyzes the addition and repair of the essential 3'-terminal CCA sequence in tRNAs without using a nucleic acid template. Adds these three nucleotides in the order of C, C, and A to the tRNA nucleotide-73, using CTP and ATP as substrates and producing inorganic pyrophosphate. tRNA 3'-terminal CCA addition is required both for tRNA processing and repair. Also involved in tRNA surveillance by mediating tandem CCA addition to generate a CCACCA at the 3' terminus of unstable tRNAs. While stable tRNAs receive only 3'-terminal CCA, unstable tRNAs are marked with CCACCA and rapidly degraded.</text>
</comment>
<dbReference type="GO" id="GO:0001680">
    <property type="term" value="P:tRNA 3'-terminal CCA addition"/>
    <property type="evidence" value="ECO:0007669"/>
    <property type="project" value="UniProtKB-UniRule"/>
</dbReference>
<dbReference type="SUPFAM" id="SSF81891">
    <property type="entry name" value="Poly A polymerase C-terminal region-like"/>
    <property type="match status" value="1"/>
</dbReference>
<dbReference type="InterPro" id="IPR002646">
    <property type="entry name" value="PolA_pol_head_dom"/>
</dbReference>
<feature type="binding site" evidence="12">
    <location>
        <position position="43"/>
    </location>
    <ligand>
        <name>Mg(2+)</name>
        <dbReference type="ChEBI" id="CHEBI:18420"/>
    </ligand>
</feature>
<dbReference type="InterPro" id="IPR032828">
    <property type="entry name" value="PolyA_RNA-bd"/>
</dbReference>
<dbReference type="Pfam" id="PF01743">
    <property type="entry name" value="PolyA_pol"/>
    <property type="match status" value="1"/>
</dbReference>
<keyword evidence="4 12" id="KW-0548">Nucleotidyltransferase</keyword>
<evidence type="ECO:0000256" key="10">
    <source>
        <dbReference type="ARBA" id="ARBA00022842"/>
    </source>
</evidence>
<feature type="binding site" evidence="12">
    <location>
        <position position="28"/>
    </location>
    <ligand>
        <name>CTP</name>
        <dbReference type="ChEBI" id="CHEBI:37563"/>
    </ligand>
</feature>
<keyword evidence="6 12" id="KW-0547">Nucleotide-binding</keyword>
<comment type="miscellaneous">
    <text evidence="12">A single active site specifically recognizes both ATP and CTP and is responsible for their addition.</text>
</comment>
<evidence type="ECO:0000256" key="8">
    <source>
        <dbReference type="ARBA" id="ARBA00022801"/>
    </source>
</evidence>
<feature type="binding site" evidence="12">
    <location>
        <position position="28"/>
    </location>
    <ligand>
        <name>ATP</name>
        <dbReference type="ChEBI" id="CHEBI:30616"/>
    </ligand>
</feature>
<proteinExistence type="inferred from homology"/>
<feature type="binding site" evidence="12">
    <location>
        <position position="157"/>
    </location>
    <ligand>
        <name>CTP</name>
        <dbReference type="ChEBI" id="CHEBI:37563"/>
    </ligand>
</feature>
<dbReference type="HAMAP" id="MF_01261">
    <property type="entry name" value="CCA_bact_type1"/>
    <property type="match status" value="1"/>
</dbReference>
<keyword evidence="2 12" id="KW-0808">Transferase</keyword>
<dbReference type="GO" id="GO:0000049">
    <property type="term" value="F:tRNA binding"/>
    <property type="evidence" value="ECO:0007669"/>
    <property type="project" value="UniProtKB-UniRule"/>
</dbReference>
<dbReference type="Proteomes" id="UP000191116">
    <property type="component" value="Unassembled WGS sequence"/>
</dbReference>
<comment type="domain">
    <text evidence="12">Comprises two domains: an N-terminal domain containing the nucleotidyltransferase activity and a C-terminal HD domain associated with both phosphodiesterase and phosphatase activities.</text>
</comment>
<keyword evidence="12" id="KW-0511">Multifunctional enzyme</keyword>
<feature type="binding site" evidence="12">
    <location>
        <position position="157"/>
    </location>
    <ligand>
        <name>ATP</name>
        <dbReference type="ChEBI" id="CHEBI:30616"/>
    </ligand>
</feature>
<dbReference type="EMBL" id="FUWP01000010">
    <property type="protein sequence ID" value="SKA38412.1"/>
    <property type="molecule type" value="Genomic_DNA"/>
</dbReference>
<dbReference type="InterPro" id="IPR043519">
    <property type="entry name" value="NT_sf"/>
</dbReference>
<dbReference type="PROSITE" id="PS51831">
    <property type="entry name" value="HD"/>
    <property type="match status" value="1"/>
</dbReference>
<evidence type="ECO:0000256" key="12">
    <source>
        <dbReference type="HAMAP-Rule" id="MF_01261"/>
    </source>
</evidence>